<dbReference type="EMBL" id="QSUC01000030">
    <property type="protein sequence ID" value="RGN06802.1"/>
    <property type="molecule type" value="Genomic_DNA"/>
</dbReference>
<evidence type="ECO:0000313" key="1">
    <source>
        <dbReference type="EMBL" id="RGN06802.1"/>
    </source>
</evidence>
<dbReference type="AlphaFoldDB" id="A0AA92TF01"/>
<organism evidence="1 2">
    <name type="scientific">Segatella copri</name>
    <dbReference type="NCBI Taxonomy" id="165179"/>
    <lineage>
        <taxon>Bacteria</taxon>
        <taxon>Pseudomonadati</taxon>
        <taxon>Bacteroidota</taxon>
        <taxon>Bacteroidia</taxon>
        <taxon>Bacteroidales</taxon>
        <taxon>Prevotellaceae</taxon>
        <taxon>Segatella</taxon>
    </lineage>
</organism>
<protein>
    <submittedName>
        <fullName evidence="1">Uncharacterized protein</fullName>
    </submittedName>
</protein>
<dbReference type="Proteomes" id="UP000261245">
    <property type="component" value="Unassembled WGS sequence"/>
</dbReference>
<sequence length="92" mass="10286">MYPLAIFAGKKKVWEGYTYACLGYVHIKIDKPVKAKDITIRMIGDAKSKTQLSDTKELAGGKASTLDFIGIKKGKPVLRIVEIDFLKNKKNK</sequence>
<name>A0AA92TF01_9BACT</name>
<proteinExistence type="predicted"/>
<accession>A0AA92TF01</accession>
<gene>
    <name evidence="1" type="ORF">DXB80_10605</name>
</gene>
<comment type="caution">
    <text evidence="1">The sequence shown here is derived from an EMBL/GenBank/DDBJ whole genome shotgun (WGS) entry which is preliminary data.</text>
</comment>
<evidence type="ECO:0000313" key="2">
    <source>
        <dbReference type="Proteomes" id="UP000261245"/>
    </source>
</evidence>
<reference evidence="1 2" key="1">
    <citation type="submission" date="2018-08" db="EMBL/GenBank/DDBJ databases">
        <title>A genome reference for cultivated species of the human gut microbiota.</title>
        <authorList>
            <person name="Zou Y."/>
            <person name="Xue W."/>
            <person name="Luo G."/>
        </authorList>
    </citation>
    <scope>NUCLEOTIDE SEQUENCE [LARGE SCALE GENOMIC DNA]</scope>
    <source>
        <strain evidence="1 2">OM06-11</strain>
    </source>
</reference>